<sequence>MENIRLKKITVSPLQSPLIIQNGNVHFYDTTGSSNLTNGAIVTKGGISINATNEATSSTSGGCLTIGGGAGIKDDLYIGKDLILDNLSGVLQIAGLTENRLFLDTIYNKQFYVSVDGVNKRLILTDDNLRLAATTPSSSSTWGALTVDGGIGISTTTNAVGYTHGGGLTVAGGGAFNKDLFVGGSIVVANNLSAGSIVITSGSMGNVVINNITATGDAKVLSTSNTIGNIFTTGGNVGIKTTAPGESLHVNGNIRLGSNGTTEGTNYISFRGSTHLFAPYTTTYIGESTNRELVLFQGTDRIRYMSKAHKFDTISENVSGGFDGVVTYGSTSMIIDTNGNVGIGNTSPSQSLTINGNATMGTLFSANVINTNSTISSLIASSIATLYITGGSGYFSSLNSSSGSYFNVTITNSTIQNANISVANIVNTNSTNATVSSIFVTNVQVSSAGSFNCSAVINTMGNITTNVNGVGIGQVSPSATLDINGTLNCSNNVTFTGNVSSSNSSTGTFVLTRGGISINTTANAVSLTQGGGLTIRGGASVQRDMFIGGKMVIEDTTSSISITNGSVVLAGGMAISNTTNSVGLGNGGALSVSGGGCFGKDIYIGGKMICNSVGSFSHLKVLSTDVSTNSTTGGIVSYGGVSINETNNAVSVSQGGALTVAGGVSLGGDLYVGGDSYLYGGAKLFSQNAVDIYDNTYKRFSVSRDASSSDLQIKRYNQAGAAIDTLLSISHTAGSISLLNTGGSSFIVAGGMSIGCTNNATSVSSGGGITVVGGGSIGKDFFVGGDVTIASTRSSADVSSGSLIVKGGVGISGNINVLGDTLIKGNLTVQGATVSVTSTHTIIKDNMTILNAGPAGTSDAGIVMERYQVDNDSGLGDVVNDLRYLTLTLPDQSGLGAGEVNLGVSASSVDGFYNGWWIKVSSGFTTNGVRKIVAYNGTTKLATLSSSWTLQNPAIGDIVYLYNKSYVGVIFNETTDRFIFGSLSTNPGTSANFSDNMPVEAHSMTLTSTVGSTNGSVGSLVVSGGISISNTTDASSPTHGGSLTSLGGIGVRKSMHVGENLFVNGPVLKLPVGNTALKPLSPQNGYIYLDTDLNDVQVYLNSAWTSVLTTGTLADLDGNTKIKTEDTFGSNDNNITFIINNNERMRLSSAGNLGIGTTSPTSSLHVNGEIYVQSSQNAIGLGSGGSLTISGGASISKDLYVGGAITSSSDIRLKENVRSFTNKGKSALQSIDDIRTVRFNYKYDPKKVDHIGFIAQDFIEEYPEILKKPEEGFYSMDYSKVTVILLQCIKELKAEIKSLKSKLIQSMTE</sequence>
<proteinExistence type="predicted"/>
<organism evidence="2">
    <name type="scientific">viral metagenome</name>
    <dbReference type="NCBI Taxonomy" id="1070528"/>
    <lineage>
        <taxon>unclassified sequences</taxon>
        <taxon>metagenomes</taxon>
        <taxon>organismal metagenomes</taxon>
    </lineage>
</organism>
<dbReference type="Pfam" id="PF13884">
    <property type="entry name" value="Peptidase_S74"/>
    <property type="match status" value="1"/>
</dbReference>
<reference evidence="2" key="1">
    <citation type="journal article" date="2020" name="Nature">
        <title>Giant virus diversity and host interactions through global metagenomics.</title>
        <authorList>
            <person name="Schulz F."/>
            <person name="Roux S."/>
            <person name="Paez-Espino D."/>
            <person name="Jungbluth S."/>
            <person name="Walsh D.A."/>
            <person name="Denef V.J."/>
            <person name="McMahon K.D."/>
            <person name="Konstantinidis K.T."/>
            <person name="Eloe-Fadrosh E.A."/>
            <person name="Kyrpides N.C."/>
            <person name="Woyke T."/>
        </authorList>
    </citation>
    <scope>NUCLEOTIDE SEQUENCE</scope>
    <source>
        <strain evidence="2">GVMAG-M-3300023179-107</strain>
    </source>
</reference>
<name>A0A6C0DZD0_9ZZZZ</name>
<dbReference type="EMBL" id="MN739708">
    <property type="protein sequence ID" value="QHT22246.1"/>
    <property type="molecule type" value="Genomic_DNA"/>
</dbReference>
<dbReference type="PROSITE" id="PS51688">
    <property type="entry name" value="ICA"/>
    <property type="match status" value="1"/>
</dbReference>
<evidence type="ECO:0000259" key="1">
    <source>
        <dbReference type="PROSITE" id="PS51688"/>
    </source>
</evidence>
<feature type="domain" description="Peptidase S74" evidence="1">
    <location>
        <begin position="1209"/>
        <end position="1303"/>
    </location>
</feature>
<accession>A0A6C0DZD0</accession>
<evidence type="ECO:0000313" key="2">
    <source>
        <dbReference type="EMBL" id="QHT22246.1"/>
    </source>
</evidence>
<dbReference type="InterPro" id="IPR030392">
    <property type="entry name" value="S74_ICA"/>
</dbReference>
<protein>
    <recommendedName>
        <fullName evidence="1">Peptidase S74 domain-containing protein</fullName>
    </recommendedName>
</protein>